<evidence type="ECO:0000256" key="4">
    <source>
        <dbReference type="SAM" id="MobiDB-lite"/>
    </source>
</evidence>
<protein>
    <recommendedName>
        <fullName evidence="11">Efflux RND transporter periplasmic adaptor subunit</fullName>
    </recommendedName>
</protein>
<dbReference type="NCBIfam" id="TIGR01730">
    <property type="entry name" value="RND_mfp"/>
    <property type="match status" value="1"/>
</dbReference>
<feature type="transmembrane region" description="Helical" evidence="5">
    <location>
        <begin position="16"/>
        <end position="33"/>
    </location>
</feature>
<dbReference type="EMBL" id="AP024545">
    <property type="protein sequence ID" value="BCT91574.1"/>
    <property type="molecule type" value="Genomic_DNA"/>
</dbReference>
<keyword evidence="5" id="KW-1133">Transmembrane helix</keyword>
<proteinExistence type="inferred from homology"/>
<sequence>MAQTRSAPARSSRPRVVAIGVAVVALAGLAWWWTHHEAKAADSGFRTAAVESGDIRVSISATGTLSAISTVDVGSQISGQVTDVLVDFNDRVRKDQVIARIDPSTYQAQIAQGAAQIASARASLATAQATLRNAEIDYDRKASLSGQQLIAKSDVDLARAARDQARAQVNAAQAQITQQQASTQTTRLNLDRTVIRSPVDGVVLTRTIEPGQTVAASLQAPVLFQIAEDLSQMKIVLAIDEADIGQVKAGQSVNFTVDAFPERSFRGKVQQVRLSATNTNNVITYPVVVTVDNRDQVLLPGMTVNAEIEVSRRDNVLKVPNAALRFKPADDATGGTANAQPQQRGGGMASELPKLAQSLHLNASQQDAFDTALAQMKERMAARAAPAAAQQGQGGSALFGRGPGGGPSSGGNANTGAASGAMRQRLMERFNQQFAAFRASLDDTQRTQWDAGVTALVSARRAPIYKLVDGQPQPAVVRIGVSDGTSTEVSGDVHAGDLVITGAERAATAKATQ</sequence>
<dbReference type="PANTHER" id="PTHR30469">
    <property type="entry name" value="MULTIDRUG RESISTANCE PROTEIN MDTA"/>
    <property type="match status" value="1"/>
</dbReference>
<feature type="domain" description="YknX-like beta-barrel" evidence="8">
    <location>
        <begin position="234"/>
        <end position="308"/>
    </location>
</feature>
<feature type="coiled-coil region" evidence="3">
    <location>
        <begin position="117"/>
        <end position="182"/>
    </location>
</feature>
<evidence type="ECO:0000313" key="9">
    <source>
        <dbReference type="EMBL" id="BCT91574.1"/>
    </source>
</evidence>
<dbReference type="Gene3D" id="2.40.30.170">
    <property type="match status" value="1"/>
</dbReference>
<dbReference type="InterPro" id="IPR058636">
    <property type="entry name" value="Beta-barrel_YknX"/>
</dbReference>
<dbReference type="InterPro" id="IPR030190">
    <property type="entry name" value="MacA_alpha-hairpin_sf"/>
</dbReference>
<feature type="domain" description="Multidrug resistance protein MdtA-like alpha-helical hairpin" evidence="6">
    <location>
        <begin position="117"/>
        <end position="193"/>
    </location>
</feature>
<feature type="compositionally biased region" description="Low complexity" evidence="4">
    <location>
        <begin position="410"/>
        <end position="420"/>
    </location>
</feature>
<dbReference type="Pfam" id="PF25917">
    <property type="entry name" value="BSH_RND"/>
    <property type="match status" value="1"/>
</dbReference>
<evidence type="ECO:0008006" key="11">
    <source>
        <dbReference type="Google" id="ProtNLM"/>
    </source>
</evidence>
<organism evidence="9 10">
    <name type="scientific">Noviluteimonas caseinilytica</name>
    <dbReference type="NCBI Taxonomy" id="2675101"/>
    <lineage>
        <taxon>Bacteria</taxon>
        <taxon>Pseudomonadati</taxon>
        <taxon>Pseudomonadota</taxon>
        <taxon>Gammaproteobacteria</taxon>
        <taxon>Lysobacterales</taxon>
        <taxon>Lysobacteraceae</taxon>
        <taxon>Noviluteimonas</taxon>
    </lineage>
</organism>
<dbReference type="PANTHER" id="PTHR30469:SF33">
    <property type="entry name" value="SLR1207 PROTEIN"/>
    <property type="match status" value="1"/>
</dbReference>
<evidence type="ECO:0000256" key="2">
    <source>
        <dbReference type="ARBA" id="ARBA00023054"/>
    </source>
</evidence>
<feature type="compositionally biased region" description="Gly residues" evidence="4">
    <location>
        <begin position="392"/>
        <end position="409"/>
    </location>
</feature>
<feature type="domain" description="Multidrug resistance protein MdtA-like barrel-sandwich hybrid" evidence="7">
    <location>
        <begin position="70"/>
        <end position="222"/>
    </location>
</feature>
<name>A0ABN6FRP2_9GAMM</name>
<dbReference type="InterPro" id="IPR006143">
    <property type="entry name" value="RND_pump_MFP"/>
</dbReference>
<dbReference type="Proteomes" id="UP000681317">
    <property type="component" value="Chromosome"/>
</dbReference>
<feature type="region of interest" description="Disordered" evidence="4">
    <location>
        <begin position="327"/>
        <end position="349"/>
    </location>
</feature>
<evidence type="ECO:0000256" key="3">
    <source>
        <dbReference type="SAM" id="Coils"/>
    </source>
</evidence>
<evidence type="ECO:0000313" key="10">
    <source>
        <dbReference type="Proteomes" id="UP000681317"/>
    </source>
</evidence>
<dbReference type="Gene3D" id="2.40.50.100">
    <property type="match status" value="1"/>
</dbReference>
<keyword evidence="10" id="KW-1185">Reference proteome</keyword>
<evidence type="ECO:0000259" key="6">
    <source>
        <dbReference type="Pfam" id="PF25876"/>
    </source>
</evidence>
<accession>A0ABN6FRP2</accession>
<dbReference type="Gene3D" id="6.10.140.1990">
    <property type="match status" value="1"/>
</dbReference>
<evidence type="ECO:0000256" key="1">
    <source>
        <dbReference type="ARBA" id="ARBA00009477"/>
    </source>
</evidence>
<dbReference type="Pfam" id="PF25990">
    <property type="entry name" value="Beta-barrel_YknX"/>
    <property type="match status" value="1"/>
</dbReference>
<dbReference type="Pfam" id="PF25876">
    <property type="entry name" value="HH_MFP_RND"/>
    <property type="match status" value="1"/>
</dbReference>
<gene>
    <name evidence="9" type="ORF">LYSCAS_05980</name>
</gene>
<keyword evidence="2 3" id="KW-0175">Coiled coil</keyword>
<reference evidence="9 10" key="1">
    <citation type="submission" date="2021-03" db="EMBL/GenBank/DDBJ databases">
        <title>Complete Genome Sequences of Two Lysobacter Strains Isolated from Sea Water (Lysobacter caseinilyticus) and Soil (Lysobacter helvus) in South Korea.</title>
        <authorList>
            <person name="Watanabe Y."/>
            <person name="Arakawa K."/>
        </authorList>
    </citation>
    <scope>NUCLEOTIDE SEQUENCE [LARGE SCALE GENOMIC DNA]</scope>
    <source>
        <strain evidence="9 10">KVB24</strain>
    </source>
</reference>
<dbReference type="SUPFAM" id="SSF111369">
    <property type="entry name" value="HlyD-like secretion proteins"/>
    <property type="match status" value="1"/>
</dbReference>
<evidence type="ECO:0000256" key="5">
    <source>
        <dbReference type="SAM" id="Phobius"/>
    </source>
</evidence>
<dbReference type="InterPro" id="IPR058624">
    <property type="entry name" value="MdtA-like_HH"/>
</dbReference>
<feature type="region of interest" description="Disordered" evidence="4">
    <location>
        <begin position="383"/>
        <end position="420"/>
    </location>
</feature>
<keyword evidence="5" id="KW-0812">Transmembrane</keyword>
<evidence type="ECO:0000259" key="8">
    <source>
        <dbReference type="Pfam" id="PF25990"/>
    </source>
</evidence>
<keyword evidence="5" id="KW-0472">Membrane</keyword>
<evidence type="ECO:0000259" key="7">
    <source>
        <dbReference type="Pfam" id="PF25917"/>
    </source>
</evidence>
<dbReference type="RefSeq" id="WP_213435562.1">
    <property type="nucleotide sequence ID" value="NZ_AP024545.1"/>
</dbReference>
<comment type="similarity">
    <text evidence="1">Belongs to the membrane fusion protein (MFP) (TC 8.A.1) family.</text>
</comment>
<dbReference type="InterPro" id="IPR058625">
    <property type="entry name" value="MdtA-like_BSH"/>
</dbReference>